<evidence type="ECO:0000256" key="6">
    <source>
        <dbReference type="ARBA" id="ARBA00022777"/>
    </source>
</evidence>
<evidence type="ECO:0000256" key="5">
    <source>
        <dbReference type="ARBA" id="ARBA00022741"/>
    </source>
</evidence>
<feature type="non-terminal residue" evidence="11">
    <location>
        <position position="1"/>
    </location>
</feature>
<evidence type="ECO:0000256" key="7">
    <source>
        <dbReference type="ARBA" id="ARBA00022840"/>
    </source>
</evidence>
<dbReference type="SUPFAM" id="SSF52540">
    <property type="entry name" value="P-loop containing nucleoside triphosphate hydrolases"/>
    <property type="match status" value="1"/>
</dbReference>
<evidence type="ECO:0000259" key="10">
    <source>
        <dbReference type="Pfam" id="PF25467"/>
    </source>
</evidence>
<evidence type="ECO:0000313" key="12">
    <source>
        <dbReference type="Proteomes" id="UP000237271"/>
    </source>
</evidence>
<gene>
    <name evidence="11" type="ORF">PHPALM_12828</name>
</gene>
<accession>A0A2P4XYR2</accession>
<proteinExistence type="inferred from homology"/>
<dbReference type="AlphaFoldDB" id="A0A2P4XYR2"/>
<dbReference type="Gene3D" id="3.40.50.300">
    <property type="entry name" value="P-loop containing nucleotide triphosphate hydrolases"/>
    <property type="match status" value="1"/>
</dbReference>
<keyword evidence="7" id="KW-0067">ATP-binding</keyword>
<dbReference type="OrthoDB" id="2405412at2759"/>
<dbReference type="InterPro" id="IPR045116">
    <property type="entry name" value="Clp1/Grc3"/>
</dbReference>
<name>A0A2P4XYR2_9STRA</name>
<dbReference type="InterPro" id="IPR027417">
    <property type="entry name" value="P-loop_NTPase"/>
</dbReference>
<keyword evidence="12" id="KW-1185">Reference proteome</keyword>
<feature type="domain" description="Clp1 P-loop" evidence="9">
    <location>
        <begin position="219"/>
        <end position="408"/>
    </location>
</feature>
<keyword evidence="6" id="KW-0418">Kinase</keyword>
<keyword evidence="4" id="KW-0808">Transferase</keyword>
<comment type="similarity">
    <text evidence="2">Belongs to the Clp1 family. NOL9/GRC3 subfamily.</text>
</comment>
<sequence length="726" mass="80329">TASVNCAGMTLFRVFQGSVEVLGFQPPLGVYFSLHSPKWNNLVVIEGRPNSEETQAPFGPTNASLLQVMEPNLPSEALNEDEEIAADRLAMQLVDDFPIVLVLRAIPVTYGNVMSFYENTRPEKPSSVLPGFKIIVSKHNQNLLSEITADFDHTSAAPPSADLLHHDWKTPERVLAELVVVDSFKTLNFTEQWQSTVDKLQADLLTEENSTSQKIVVCGGKGVGKSTFCRYLVNRLLAKFGTVAFLDTDLGQSELTPSGLVALHALTSPLLGPGFSHMKNPIRSFFCGNTNPGNDPLYYMKAVKSLLRLYEVKFGNQNSNTSSPSVPLVINTDGWIKSMGHDLLCNVIQETNPDHVVQLVAATKNKQFDVPTEGRWRIHAVPPWDPIGVTQPPRSSKELRSYRFHSYFLSRTPCNIARPLLQNLQVLSEKNRVDSDIYRAYAQLTPFAVSFNQVDIAFAGSSVPPSQLLFSLNASIVGLCVNPEYKPCEQVEPEPCEGPPRVVLQPVHAPCLGVGIIRAVDADKRQLFILSPLPLSMLKRVNLLVRSSMPLDSILLSAHEPAQAPYVVTDVISSDGTGSAVMQKNSNTHGRNAKITNTKRIIAIDQNAVKIGPTTCDVYFKKVEDFINRFFVTCPSSAAVSTYELKKRIYCALLPVHESLTQDGKNELVSPSEADVLLPWRKIFEEIYETFFETLSDITIYYPVDWHGFGSSVSSLLDAVRRVIVI</sequence>
<feature type="domain" description="NOL9 C-terminal" evidence="10">
    <location>
        <begin position="443"/>
        <end position="549"/>
    </location>
</feature>
<comment type="subcellular location">
    <subcellularLocation>
        <location evidence="1">Nucleus</location>
        <location evidence="1">Nucleolus</location>
    </subcellularLocation>
</comment>
<evidence type="ECO:0000259" key="9">
    <source>
        <dbReference type="Pfam" id="PF16575"/>
    </source>
</evidence>
<dbReference type="InterPro" id="IPR032319">
    <property type="entry name" value="CLP1_P"/>
</dbReference>
<keyword evidence="8" id="KW-0539">Nucleus</keyword>
<keyword evidence="5" id="KW-0547">Nucleotide-binding</keyword>
<protein>
    <submittedName>
        <fullName evidence="11">Uncharacterized protein</fullName>
    </submittedName>
</protein>
<dbReference type="GO" id="GO:0000448">
    <property type="term" value="P:cleavage in ITS2 between 5.8S rRNA and LSU-rRNA of tricistronic rRNA transcript (SSU-rRNA, 5.8S rRNA, LSU-rRNA)"/>
    <property type="evidence" value="ECO:0007669"/>
    <property type="project" value="TreeGrafter"/>
</dbReference>
<organism evidence="11 12">
    <name type="scientific">Phytophthora palmivora</name>
    <dbReference type="NCBI Taxonomy" id="4796"/>
    <lineage>
        <taxon>Eukaryota</taxon>
        <taxon>Sar</taxon>
        <taxon>Stramenopiles</taxon>
        <taxon>Oomycota</taxon>
        <taxon>Peronosporomycetes</taxon>
        <taxon>Peronosporales</taxon>
        <taxon>Peronosporaceae</taxon>
        <taxon>Phytophthora</taxon>
    </lineage>
</organism>
<dbReference type="InterPro" id="IPR057570">
    <property type="entry name" value="NOL9_C"/>
</dbReference>
<evidence type="ECO:0000256" key="3">
    <source>
        <dbReference type="ARBA" id="ARBA00022552"/>
    </source>
</evidence>
<dbReference type="EMBL" id="NCKW01006837">
    <property type="protein sequence ID" value="POM70697.1"/>
    <property type="molecule type" value="Genomic_DNA"/>
</dbReference>
<evidence type="ECO:0000313" key="11">
    <source>
        <dbReference type="EMBL" id="POM70697.1"/>
    </source>
</evidence>
<dbReference type="Pfam" id="PF16575">
    <property type="entry name" value="CLP1_P"/>
    <property type="match status" value="1"/>
</dbReference>
<dbReference type="GO" id="GO:0005524">
    <property type="term" value="F:ATP binding"/>
    <property type="evidence" value="ECO:0007669"/>
    <property type="project" value="UniProtKB-KW"/>
</dbReference>
<dbReference type="Proteomes" id="UP000237271">
    <property type="component" value="Unassembled WGS sequence"/>
</dbReference>
<dbReference type="PANTHER" id="PTHR12755">
    <property type="entry name" value="CLEAVAGE/POLYADENYLATION FACTOR IA SUBUNIT CLP1P"/>
    <property type="match status" value="1"/>
</dbReference>
<comment type="caution">
    <text evidence="11">The sequence shown here is derived from an EMBL/GenBank/DDBJ whole genome shotgun (WGS) entry which is preliminary data.</text>
</comment>
<reference evidence="11 12" key="1">
    <citation type="journal article" date="2017" name="Genome Biol. Evol.">
        <title>Phytophthora megakarya and P. palmivora, closely related causal agents of cacao black pod rot, underwent increases in genome sizes and gene numbers by different mechanisms.</title>
        <authorList>
            <person name="Ali S.S."/>
            <person name="Shao J."/>
            <person name="Lary D.J."/>
            <person name="Kronmiller B."/>
            <person name="Shen D."/>
            <person name="Strem M.D."/>
            <person name="Amoako-Attah I."/>
            <person name="Akrofi A.Y."/>
            <person name="Begoude B.A."/>
            <person name="Ten Hoopen G.M."/>
            <person name="Coulibaly K."/>
            <person name="Kebe B.I."/>
            <person name="Melnick R.L."/>
            <person name="Guiltinan M.J."/>
            <person name="Tyler B.M."/>
            <person name="Meinhardt L.W."/>
            <person name="Bailey B.A."/>
        </authorList>
    </citation>
    <scope>NUCLEOTIDE SEQUENCE [LARGE SCALE GENOMIC DNA]</scope>
    <source>
        <strain evidence="12">sbr112.9</strain>
    </source>
</reference>
<evidence type="ECO:0000256" key="8">
    <source>
        <dbReference type="ARBA" id="ARBA00023242"/>
    </source>
</evidence>
<dbReference type="Pfam" id="PF25467">
    <property type="entry name" value="NOL9_C"/>
    <property type="match status" value="1"/>
</dbReference>
<keyword evidence="3" id="KW-0698">rRNA processing</keyword>
<evidence type="ECO:0000256" key="1">
    <source>
        <dbReference type="ARBA" id="ARBA00004604"/>
    </source>
</evidence>
<dbReference type="GO" id="GO:0051731">
    <property type="term" value="F:polynucleotide 5'-hydroxyl-kinase activity"/>
    <property type="evidence" value="ECO:0007669"/>
    <property type="project" value="InterPro"/>
</dbReference>
<dbReference type="PANTHER" id="PTHR12755:SF3">
    <property type="entry name" value="POLYNUCLEOTIDE 5'-HYDROXYL-KINASE NOL9"/>
    <property type="match status" value="1"/>
</dbReference>
<evidence type="ECO:0000256" key="2">
    <source>
        <dbReference type="ARBA" id="ARBA00011003"/>
    </source>
</evidence>
<dbReference type="GO" id="GO:0005730">
    <property type="term" value="C:nucleolus"/>
    <property type="evidence" value="ECO:0007669"/>
    <property type="project" value="UniProtKB-SubCell"/>
</dbReference>
<evidence type="ECO:0000256" key="4">
    <source>
        <dbReference type="ARBA" id="ARBA00022679"/>
    </source>
</evidence>